<feature type="compositionally biased region" description="Polar residues" evidence="14">
    <location>
        <begin position="559"/>
        <end position="573"/>
    </location>
</feature>
<feature type="region of interest" description="Disordered" evidence="14">
    <location>
        <begin position="640"/>
        <end position="746"/>
    </location>
</feature>
<name>M9MFP9_PSEA3</name>
<feature type="compositionally biased region" description="Acidic residues" evidence="14">
    <location>
        <begin position="656"/>
        <end position="683"/>
    </location>
</feature>
<gene>
    <name evidence="15" type="ORF">PANT_22c00002</name>
</gene>
<evidence type="ECO:0000256" key="14">
    <source>
        <dbReference type="SAM" id="MobiDB-lite"/>
    </source>
</evidence>
<dbReference type="GO" id="GO:0001725">
    <property type="term" value="C:stress fiber"/>
    <property type="evidence" value="ECO:0007669"/>
    <property type="project" value="UniProtKB-SubCell"/>
</dbReference>
<keyword evidence="4" id="KW-0963">Cytoplasm</keyword>
<dbReference type="PANTHER" id="PTHR13034">
    <property type="entry name" value="DYNACTIN P62 SUBUNIT"/>
    <property type="match status" value="1"/>
</dbReference>
<evidence type="ECO:0000313" key="16">
    <source>
        <dbReference type="Proteomes" id="UP000011976"/>
    </source>
</evidence>
<dbReference type="AlphaFoldDB" id="M9MFP9"/>
<evidence type="ECO:0000256" key="13">
    <source>
        <dbReference type="ARBA" id="ARBA00093507"/>
    </source>
</evidence>
<evidence type="ECO:0000313" key="15">
    <source>
        <dbReference type="EMBL" id="GAC76388.1"/>
    </source>
</evidence>
<dbReference type="Proteomes" id="UP000011976">
    <property type="component" value="Unassembled WGS sequence"/>
</dbReference>
<feature type="compositionally biased region" description="Low complexity" evidence="14">
    <location>
        <begin position="309"/>
        <end position="318"/>
    </location>
</feature>
<evidence type="ECO:0000256" key="2">
    <source>
        <dbReference type="ARBA" id="ARBA00004529"/>
    </source>
</evidence>
<evidence type="ECO:0000256" key="4">
    <source>
        <dbReference type="ARBA" id="ARBA00022490"/>
    </source>
</evidence>
<keyword evidence="8" id="KW-0007">Acetylation</keyword>
<feature type="compositionally biased region" description="Low complexity" evidence="14">
    <location>
        <begin position="20"/>
        <end position="35"/>
    </location>
</feature>
<evidence type="ECO:0000256" key="10">
    <source>
        <dbReference type="ARBA" id="ARBA00023212"/>
    </source>
</evidence>
<keyword evidence="9" id="KW-0175">Coiled coil</keyword>
<dbReference type="InterPro" id="IPR008603">
    <property type="entry name" value="DCTN4"/>
</dbReference>
<evidence type="ECO:0000256" key="5">
    <source>
        <dbReference type="ARBA" id="ARBA00022499"/>
    </source>
</evidence>
<dbReference type="STRING" id="1151754.M9MFP9"/>
<dbReference type="GO" id="GO:0005869">
    <property type="term" value="C:dynactin complex"/>
    <property type="evidence" value="ECO:0007669"/>
    <property type="project" value="InterPro"/>
</dbReference>
<feature type="region of interest" description="Disordered" evidence="14">
    <location>
        <begin position="20"/>
        <end position="48"/>
    </location>
</feature>
<dbReference type="EMBL" id="DF196788">
    <property type="protein sequence ID" value="GAC76388.1"/>
    <property type="molecule type" value="Genomic_DNA"/>
</dbReference>
<feature type="compositionally biased region" description="Polar residues" evidence="14">
    <location>
        <begin position="438"/>
        <end position="449"/>
    </location>
</feature>
<feature type="region of interest" description="Disordered" evidence="14">
    <location>
        <begin position="298"/>
        <end position="326"/>
    </location>
</feature>
<evidence type="ECO:0000256" key="6">
    <source>
        <dbReference type="ARBA" id="ARBA00022553"/>
    </source>
</evidence>
<dbReference type="Pfam" id="PF05502">
    <property type="entry name" value="Dynactin_p62"/>
    <property type="match status" value="1"/>
</dbReference>
<feature type="region of interest" description="Disordered" evidence="14">
    <location>
        <begin position="524"/>
        <end position="579"/>
    </location>
</feature>
<evidence type="ECO:0000256" key="8">
    <source>
        <dbReference type="ARBA" id="ARBA00022990"/>
    </source>
</evidence>
<protein>
    <recommendedName>
        <fullName evidence="12">Dynactin subunit 4</fullName>
    </recommendedName>
</protein>
<feature type="compositionally biased region" description="Polar residues" evidence="14">
    <location>
        <begin position="529"/>
        <end position="542"/>
    </location>
</feature>
<dbReference type="OrthoDB" id="283815at2759"/>
<feature type="compositionally biased region" description="Polar residues" evidence="14">
    <location>
        <begin position="737"/>
        <end position="746"/>
    </location>
</feature>
<comment type="subcellular location">
    <subcellularLocation>
        <location evidence="1">Cytoplasm</location>
        <location evidence="1">Cytoskeleton</location>
        <location evidence="1">Microtubule organizing center</location>
        <location evidence="1">Centrosome</location>
    </subcellularLocation>
    <subcellularLocation>
        <location evidence="2">Cytoplasm</location>
        <location evidence="2">Cytoskeleton</location>
        <location evidence="2">Stress fiber</location>
    </subcellularLocation>
    <subcellularLocation>
        <location evidence="3">Cytoplasm</location>
        <location evidence="3">Myofibril</location>
    </subcellularLocation>
</comment>
<evidence type="ECO:0000256" key="1">
    <source>
        <dbReference type="ARBA" id="ARBA00004300"/>
    </source>
</evidence>
<feature type="compositionally biased region" description="Polar residues" evidence="14">
    <location>
        <begin position="691"/>
        <end position="711"/>
    </location>
</feature>
<dbReference type="PANTHER" id="PTHR13034:SF2">
    <property type="entry name" value="DYNACTIN SUBUNIT 4"/>
    <property type="match status" value="1"/>
</dbReference>
<keyword evidence="7" id="KW-0832">Ubl conjugation</keyword>
<feature type="region of interest" description="Disordered" evidence="14">
    <location>
        <begin position="433"/>
        <end position="455"/>
    </location>
</feature>
<accession>M9MFP9</accession>
<feature type="region of interest" description="Disordered" evidence="14">
    <location>
        <begin position="206"/>
        <end position="253"/>
    </location>
</feature>
<keyword evidence="5" id="KW-1017">Isopeptide bond</keyword>
<sequence length="813" mass="87701">MASPHVLYFCPCSPHNPNDASSSSAGGSRQTSSLASPPPGLPASSPASSHAFHPLESLYFCDECNHIRCNRCVTLDISSYYCPNCLFEVPGASVKAEKNRCARNCFVCPCCQHTLSVLASDAQNARDLDPTDPVASQGAPPYYLGCSFCRWDSRPIGLVFDKPTGLSLQLQRSEENAPDVLEFDRLKDHFDPYLKTQTQAAIASAAVGSSSASRSRSSQSTAGTATATDSTSSSDPARSSRTSRVTAARNAATAALSSSRLLRDLPQLANSRNPHALSSAARSAPIEPDELKTYRALNPWQAPADSRRSSSSSASSSSMGVVAKREKHRRDYLARIQSAPNQPITSLDDKIASLQQRWSSASIADQPIRAADLRPTRVPLKSKLSKRCPACRHIVIKPDIKAASNRFKIKLVALNFLPEIQLALAPQQPHLDPLRFRSSASPGQSSTPAGSLRRRPLSVLGAGTASAPSDPLAPTASSIAATSHDVDVNNLVPGHTYSFQINITNPLDDPIEVHFNFVRFAPPDRAHKSSSTNAHRQSTVQTLPEPRYIFNSPHHPSKDQSTPQAEPKQTSAKPSRRPRLGWQVYPSAYSVPLNAFNEVWELEESDDLIASKSGTDTAQNANSAQINDATHRHYAVKTAIIRGSGTDPNDSSAWVIEDDEQDDDDDADDADDGYDDTDDDDADKDNADSALSNIQEEQDSTASPSRNSAQTARRQRASLLPSARRRRRPRQASSAATNQRSPFVQKGHTTTLFLDLAISSNDAPAPGPIELGMHVTYRYTAAAAEPAEPPPTGKDSSFWTSLRLGTVVGASQL</sequence>
<evidence type="ECO:0000256" key="3">
    <source>
        <dbReference type="ARBA" id="ARBA00004657"/>
    </source>
</evidence>
<evidence type="ECO:0000256" key="12">
    <source>
        <dbReference type="ARBA" id="ARBA00034864"/>
    </source>
</evidence>
<evidence type="ECO:0000256" key="11">
    <source>
        <dbReference type="ARBA" id="ARBA00034776"/>
    </source>
</evidence>
<proteinExistence type="inferred from homology"/>
<evidence type="ECO:0000256" key="9">
    <source>
        <dbReference type="ARBA" id="ARBA00023054"/>
    </source>
</evidence>
<reference evidence="16" key="1">
    <citation type="journal article" date="2013" name="Genome Announc.">
        <title>Genome sequence of the basidiomycetous yeast Pseudozyma antarctica T-34, a producer of the glycolipid biosurfactants mannosylerythritol lipids.</title>
        <authorList>
            <person name="Morita T."/>
            <person name="Koike H."/>
            <person name="Koyama Y."/>
            <person name="Hagiwara H."/>
            <person name="Ito E."/>
            <person name="Fukuoka T."/>
            <person name="Imura T."/>
            <person name="Machida M."/>
            <person name="Kitamoto D."/>
        </authorList>
    </citation>
    <scope>NUCLEOTIDE SEQUENCE [LARGE SCALE GENOMIC DNA]</scope>
    <source>
        <strain evidence="16">T-34</strain>
    </source>
</reference>
<keyword evidence="6" id="KW-0597">Phosphoprotein</keyword>
<keyword evidence="10" id="KW-0206">Cytoskeleton</keyword>
<comment type="subunit">
    <text evidence="13">Subunit of dynactin, a multiprotein complex part of a tripartite complex with dynein and a adapter, such as BICDL1, BICD2 or HOOK3. The dynactin complex is built around ACTR1A/ACTB filament and consists of an actin-related filament composed of a shoulder domain, a pointed end and a barbed end. Its length is defined by its flexible shoulder domain. The soulder is composed of 2 DCTN1 subunits, 4 DCTN2 and 2 DCTN3. The 4 DCNT2 (via N-terminus) bind the ACTR1A filament and act as molecular rulers to determine the length. The pointed end is important for binding dynein-dynactin cargo adapters. Consists of 4 subunits: ACTR10, DCNT4, DCTN5 and DCTN6. The barbed end is composed of a CAPZA1:CAPZB heterodimers, which binds ACTR1A/ACTB filament and dynactin and stabilizes dynactin. Interacts with ATP7B, but not ATP7A, in a copper-dependent manner. Interacts with ANK2; this interaction is required for localization at costameres. Interacts with N4BP2L1.</text>
</comment>
<comment type="similarity">
    <text evidence="11">Belongs to the dynactin subunit 4 family.</text>
</comment>
<evidence type="ECO:0000256" key="7">
    <source>
        <dbReference type="ARBA" id="ARBA00022843"/>
    </source>
</evidence>
<organism evidence="15 16">
    <name type="scientific">Pseudozyma antarctica (strain T-34)</name>
    <name type="common">Yeast</name>
    <name type="synonym">Candida antarctica</name>
    <dbReference type="NCBI Taxonomy" id="1151754"/>
    <lineage>
        <taxon>Eukaryota</taxon>
        <taxon>Fungi</taxon>
        <taxon>Dikarya</taxon>
        <taxon>Basidiomycota</taxon>
        <taxon>Ustilaginomycotina</taxon>
        <taxon>Ustilaginomycetes</taxon>
        <taxon>Ustilaginales</taxon>
        <taxon>Ustilaginaceae</taxon>
        <taxon>Moesziomyces</taxon>
    </lineage>
</organism>